<gene>
    <name evidence="3" type="ORF">EV192_113122</name>
</gene>
<evidence type="ECO:0000259" key="1">
    <source>
        <dbReference type="Pfam" id="PF09851"/>
    </source>
</evidence>
<feature type="domain" description="YokE-like PH" evidence="2">
    <location>
        <begin position="35"/>
        <end position="123"/>
    </location>
</feature>
<feature type="domain" description="SHOCT" evidence="1">
    <location>
        <begin position="151"/>
        <end position="178"/>
    </location>
</feature>
<dbReference type="Pfam" id="PF09851">
    <property type="entry name" value="SHOCT"/>
    <property type="match status" value="1"/>
</dbReference>
<evidence type="ECO:0000259" key="2">
    <source>
        <dbReference type="Pfam" id="PF14470"/>
    </source>
</evidence>
<dbReference type="EMBL" id="SLWS01000013">
    <property type="protein sequence ID" value="TCO50744.1"/>
    <property type="molecule type" value="Genomic_DNA"/>
</dbReference>
<dbReference type="InterPro" id="IPR039519">
    <property type="entry name" value="YokE-like_PH"/>
</dbReference>
<comment type="caution">
    <text evidence="3">The sequence shown here is derived from an EMBL/GenBank/DDBJ whole genome shotgun (WGS) entry which is preliminary data.</text>
</comment>
<dbReference type="Pfam" id="PF14470">
    <property type="entry name" value="bPH_3"/>
    <property type="match status" value="1"/>
</dbReference>
<evidence type="ECO:0000313" key="4">
    <source>
        <dbReference type="Proteomes" id="UP000295680"/>
    </source>
</evidence>
<protein>
    <submittedName>
        <fullName evidence="3">Putative oligomerization/nucleic acid binding protein</fullName>
    </submittedName>
</protein>
<dbReference type="Proteomes" id="UP000295680">
    <property type="component" value="Unassembled WGS sequence"/>
</dbReference>
<name>A0A4R2IYU2_9PSEU</name>
<dbReference type="InterPro" id="IPR018649">
    <property type="entry name" value="SHOCT"/>
</dbReference>
<accession>A0A4R2IYU2</accession>
<organism evidence="3 4">
    <name type="scientific">Actinocrispum wychmicini</name>
    <dbReference type="NCBI Taxonomy" id="1213861"/>
    <lineage>
        <taxon>Bacteria</taxon>
        <taxon>Bacillati</taxon>
        <taxon>Actinomycetota</taxon>
        <taxon>Actinomycetes</taxon>
        <taxon>Pseudonocardiales</taxon>
        <taxon>Pseudonocardiaceae</taxon>
        <taxon>Actinocrispum</taxon>
    </lineage>
</organism>
<keyword evidence="4" id="KW-1185">Reference proteome</keyword>
<sequence length="181" mass="19771">MADALRPDVQAAKDRMQAKLGAGREIKRLVDYLWEGEQVELMASGTYGPGVGLVVLTDRRLLFLKDGVMRQVTEDFPLDKVSSVQWSAGLALGSFTIFASGNKAEIKSINKKDGKQIADAARERLANRAHPNPSTPPAVTAVHGSTGDVYEQLRKLGELHEAGVLTADEFNTKKQELLNRL</sequence>
<dbReference type="RefSeq" id="WP_207926732.1">
    <property type="nucleotide sequence ID" value="NZ_SLWS01000013.1"/>
</dbReference>
<dbReference type="AlphaFoldDB" id="A0A4R2IYU2"/>
<reference evidence="3 4" key="1">
    <citation type="submission" date="2019-03" db="EMBL/GenBank/DDBJ databases">
        <title>Genomic Encyclopedia of Type Strains, Phase IV (KMG-IV): sequencing the most valuable type-strain genomes for metagenomic binning, comparative biology and taxonomic classification.</title>
        <authorList>
            <person name="Goeker M."/>
        </authorList>
    </citation>
    <scope>NUCLEOTIDE SEQUENCE [LARGE SCALE GENOMIC DNA]</scope>
    <source>
        <strain evidence="3 4">DSM 45934</strain>
    </source>
</reference>
<evidence type="ECO:0000313" key="3">
    <source>
        <dbReference type="EMBL" id="TCO50744.1"/>
    </source>
</evidence>
<proteinExistence type="predicted"/>